<dbReference type="EMBL" id="RBSP01000536">
    <property type="protein sequence ID" value="RMS46434.1"/>
    <property type="molecule type" value="Genomic_DNA"/>
</dbReference>
<reference evidence="2 4" key="1">
    <citation type="submission" date="2015-09" db="EMBL/GenBank/DDBJ databases">
        <title>Genome announcement of multiple Pseudomonas syringae strains.</title>
        <authorList>
            <person name="Thakur S."/>
            <person name="Wang P.W."/>
            <person name="Gong Y."/>
            <person name="Weir B.S."/>
            <person name="Guttman D.S."/>
        </authorList>
    </citation>
    <scope>NUCLEOTIDE SEQUENCE [LARGE SCALE GENOMIC DNA]</scope>
    <source>
        <strain evidence="2 4">ICMP7840</strain>
    </source>
</reference>
<dbReference type="Proteomes" id="UP000270873">
    <property type="component" value="Unassembled WGS sequence"/>
</dbReference>
<reference evidence="3 5" key="2">
    <citation type="submission" date="2018-08" db="EMBL/GenBank/DDBJ databases">
        <title>Recombination of ecologically and evolutionarily significant loci maintains genetic cohesion in the Pseudomonas syringae species complex.</title>
        <authorList>
            <person name="Dillon M."/>
            <person name="Thakur S."/>
            <person name="Almeida R.N.D."/>
            <person name="Weir B.S."/>
            <person name="Guttman D.S."/>
        </authorList>
    </citation>
    <scope>NUCLEOTIDE SEQUENCE [LARGE SCALE GENOMIC DNA]</scope>
    <source>
        <strain evidence="3 5">ICMP 7847</strain>
    </source>
</reference>
<gene>
    <name evidence="2" type="ORF">ALO53_05262</name>
    <name evidence="3" type="ORF">ALP66_05542</name>
</gene>
<evidence type="ECO:0000256" key="1">
    <source>
        <dbReference type="SAM" id="MobiDB-lite"/>
    </source>
</evidence>
<evidence type="ECO:0000313" key="2">
    <source>
        <dbReference type="EMBL" id="KPX56729.1"/>
    </source>
</evidence>
<organism evidence="2 4">
    <name type="scientific">Pseudomonas amygdali pv. photiniae</name>
    <dbReference type="NCBI Taxonomy" id="251724"/>
    <lineage>
        <taxon>Bacteria</taxon>
        <taxon>Pseudomonadati</taxon>
        <taxon>Pseudomonadota</taxon>
        <taxon>Gammaproteobacteria</taxon>
        <taxon>Pseudomonadales</taxon>
        <taxon>Pseudomonadaceae</taxon>
        <taxon>Pseudomonas</taxon>
        <taxon>Pseudomonas amygdali</taxon>
    </lineage>
</organism>
<evidence type="ECO:0000313" key="3">
    <source>
        <dbReference type="EMBL" id="RMS46434.1"/>
    </source>
</evidence>
<accession>A0A0P9THL7</accession>
<proteinExistence type="predicted"/>
<evidence type="ECO:0000313" key="5">
    <source>
        <dbReference type="Proteomes" id="UP000270873"/>
    </source>
</evidence>
<comment type="caution">
    <text evidence="2">The sequence shown here is derived from an EMBL/GenBank/DDBJ whole genome shotgun (WGS) entry which is preliminary data.</text>
</comment>
<dbReference type="EMBL" id="LJQO01000555">
    <property type="protein sequence ID" value="KPX56729.1"/>
    <property type="molecule type" value="Genomic_DNA"/>
</dbReference>
<name>A0A0P9THL7_PSEA0</name>
<feature type="region of interest" description="Disordered" evidence="1">
    <location>
        <begin position="50"/>
        <end position="74"/>
    </location>
</feature>
<dbReference type="AlphaFoldDB" id="A0A0P9THL7"/>
<feature type="non-terminal residue" evidence="2">
    <location>
        <position position="90"/>
    </location>
</feature>
<feature type="compositionally biased region" description="Basic and acidic residues" evidence="1">
    <location>
        <begin position="51"/>
        <end position="60"/>
    </location>
</feature>
<sequence length="90" mass="9893">MTCWSPSEMPSMPSICPRLASSSPSAMNVIIPPKRGDKGSSFNRLVSYISDRGDKPKDDDLVSAAPRQNASRTKKAMFDRLVDYADRNDG</sequence>
<evidence type="ECO:0000313" key="4">
    <source>
        <dbReference type="Proteomes" id="UP000050469"/>
    </source>
</evidence>
<protein>
    <submittedName>
        <fullName evidence="2">Putative relaxase/mobilization nuclease MobA</fullName>
    </submittedName>
</protein>
<dbReference type="Proteomes" id="UP000050469">
    <property type="component" value="Unassembled WGS sequence"/>
</dbReference>